<feature type="region of interest" description="Disordered" evidence="1">
    <location>
        <begin position="90"/>
        <end position="142"/>
    </location>
</feature>
<proteinExistence type="predicted"/>
<keyword evidence="3" id="KW-1185">Reference proteome</keyword>
<evidence type="ECO:0000256" key="1">
    <source>
        <dbReference type="SAM" id="MobiDB-lite"/>
    </source>
</evidence>
<feature type="compositionally biased region" description="Polar residues" evidence="1">
    <location>
        <begin position="235"/>
        <end position="244"/>
    </location>
</feature>
<name>A0A4S3JQW8_9EURO</name>
<dbReference type="AlphaFoldDB" id="A0A4S3JQW8"/>
<feature type="region of interest" description="Disordered" evidence="1">
    <location>
        <begin position="208"/>
        <end position="246"/>
    </location>
</feature>
<dbReference type="STRING" id="1220188.A0A4S3JQW8"/>
<evidence type="ECO:0000313" key="2">
    <source>
        <dbReference type="EMBL" id="THC98139.1"/>
    </source>
</evidence>
<reference evidence="2 3" key="1">
    <citation type="submission" date="2019-03" db="EMBL/GenBank/DDBJ databases">
        <title>The genome sequence of a newly discovered highly antifungal drug resistant Aspergillus species, Aspergillus tanneri NIH 1004.</title>
        <authorList>
            <person name="Mounaud S."/>
            <person name="Singh I."/>
            <person name="Joardar V."/>
            <person name="Pakala S."/>
            <person name="Pakala S."/>
            <person name="Venepally P."/>
            <person name="Hoover J."/>
            <person name="Nierman W."/>
            <person name="Chung J."/>
            <person name="Losada L."/>
        </authorList>
    </citation>
    <scope>NUCLEOTIDE SEQUENCE [LARGE SCALE GENOMIC DNA]</scope>
    <source>
        <strain evidence="2 3">NIH1004</strain>
    </source>
</reference>
<dbReference type="VEuPathDB" id="FungiDB:EYZ11_002363"/>
<evidence type="ECO:0000313" key="3">
    <source>
        <dbReference type="Proteomes" id="UP000308092"/>
    </source>
</evidence>
<comment type="caution">
    <text evidence="2">The sequence shown here is derived from an EMBL/GenBank/DDBJ whole genome shotgun (WGS) entry which is preliminary data.</text>
</comment>
<feature type="compositionally biased region" description="Basic residues" evidence="1">
    <location>
        <begin position="220"/>
        <end position="234"/>
    </location>
</feature>
<dbReference type="EMBL" id="SOSA01000052">
    <property type="protein sequence ID" value="THC98139.1"/>
    <property type="molecule type" value="Genomic_DNA"/>
</dbReference>
<accession>A0A4S3JQW8</accession>
<organism evidence="2 3">
    <name type="scientific">Aspergillus tanneri</name>
    <dbReference type="NCBI Taxonomy" id="1220188"/>
    <lineage>
        <taxon>Eukaryota</taxon>
        <taxon>Fungi</taxon>
        <taxon>Dikarya</taxon>
        <taxon>Ascomycota</taxon>
        <taxon>Pezizomycotina</taxon>
        <taxon>Eurotiomycetes</taxon>
        <taxon>Eurotiomycetidae</taxon>
        <taxon>Eurotiales</taxon>
        <taxon>Aspergillaceae</taxon>
        <taxon>Aspergillus</taxon>
        <taxon>Aspergillus subgen. Circumdati</taxon>
    </lineage>
</organism>
<gene>
    <name evidence="2" type="ORF">EYZ11_002363</name>
</gene>
<feature type="compositionally biased region" description="Polar residues" evidence="1">
    <location>
        <begin position="122"/>
        <end position="136"/>
    </location>
</feature>
<dbReference type="Proteomes" id="UP000308092">
    <property type="component" value="Unassembled WGS sequence"/>
</dbReference>
<sequence length="442" mass="49542">MDHASVPSPAQLALAVAIVKQKPVDQDIKGKQHIKEVKDNDQSYPQEKFFDSVSFWQQAYEKSEAEQSTLLDRIYELERRNEALFSKLRTQEGDLEKDQGSSKRKAPAGKNGAATRKRAKTQVFSRTNGPSGSGPASNEDGIGSFEYSEEVRRKEPDVPAVLRSVEHTFKLLSQALEKLSESEHDSGQVIYHTVNLYESTLNALQQRCRVRSEQAPSKTKSNKQKQPAKSKRATKNQSTDTQSNAEDEIATQLTRLLYSMTLTFGPSFPLRQTPLEGFLSILLSRVGKLLSLFVFQDLQLQPDLQLDPAKLPLPGGLREVDVDEKSLCAAKMEAKQLVWLLERFLALLDTVPSLSSSLVSQEGGTGSIFVSNIKERLQSTLLQAVFGKSVGFKNVLQCPVQPEQADLNRFQTSFRTSEQDIPDWFVQEVWRLLGWEILANNL</sequence>
<feature type="compositionally biased region" description="Basic and acidic residues" evidence="1">
    <location>
        <begin position="90"/>
        <end position="101"/>
    </location>
</feature>
<protein>
    <submittedName>
        <fullName evidence="2">Uncharacterized protein</fullName>
    </submittedName>
</protein>